<organism evidence="1">
    <name type="scientific">marine sediment metagenome</name>
    <dbReference type="NCBI Taxonomy" id="412755"/>
    <lineage>
        <taxon>unclassified sequences</taxon>
        <taxon>metagenomes</taxon>
        <taxon>ecological metagenomes</taxon>
    </lineage>
</organism>
<sequence>GQLVKGLELAKAMNPNPAKGETNAMDFLKLMKELVIEGVRDPVMQAIKETRPSPGVFEQILTTPELRASLKEIGMFGGGSGAATSNIDLEIEKLRGERQFQVTKMEMEMRRDELKRQADDRRAENLIAVFGPLAAAFGGPAAQRMRALGQQRPYAHNPAGMQPEAMPTTNTILIRCSCGYEGSMTFPGPPPDKVNCPECGHMLVVGGIPSDNGKPEETDTGTRV</sequence>
<dbReference type="EMBL" id="BARU01023252">
    <property type="protein sequence ID" value="GAH50969.1"/>
    <property type="molecule type" value="Genomic_DNA"/>
</dbReference>
<comment type="caution">
    <text evidence="1">The sequence shown here is derived from an EMBL/GenBank/DDBJ whole genome shotgun (WGS) entry which is preliminary data.</text>
</comment>
<feature type="non-terminal residue" evidence="1">
    <location>
        <position position="1"/>
    </location>
</feature>
<accession>X1HAV9</accession>
<reference evidence="1" key="1">
    <citation type="journal article" date="2014" name="Front. Microbiol.">
        <title>High frequency of phylogenetically diverse reductive dehalogenase-homologous genes in deep subseafloor sedimentary metagenomes.</title>
        <authorList>
            <person name="Kawai M."/>
            <person name="Futagami T."/>
            <person name="Toyoda A."/>
            <person name="Takaki Y."/>
            <person name="Nishi S."/>
            <person name="Hori S."/>
            <person name="Arai W."/>
            <person name="Tsubouchi T."/>
            <person name="Morono Y."/>
            <person name="Uchiyama I."/>
            <person name="Ito T."/>
            <person name="Fujiyama A."/>
            <person name="Inagaki F."/>
            <person name="Takami H."/>
        </authorList>
    </citation>
    <scope>NUCLEOTIDE SEQUENCE</scope>
    <source>
        <strain evidence="1">Expedition CK06-06</strain>
    </source>
</reference>
<evidence type="ECO:0000313" key="1">
    <source>
        <dbReference type="EMBL" id="GAH50969.1"/>
    </source>
</evidence>
<dbReference type="AlphaFoldDB" id="X1HAV9"/>
<gene>
    <name evidence="1" type="ORF">S03H2_37758</name>
</gene>
<name>X1HAV9_9ZZZZ</name>
<protein>
    <submittedName>
        <fullName evidence="1">Uncharacterized protein</fullName>
    </submittedName>
</protein>
<proteinExistence type="predicted"/>